<dbReference type="SUPFAM" id="SSF48008">
    <property type="entry name" value="GntR ligand-binding domain-like"/>
    <property type="match status" value="1"/>
</dbReference>
<keyword evidence="3" id="KW-0804">Transcription</keyword>
<name>A0A7W8E7M6_9BACT</name>
<dbReference type="Proteomes" id="UP000584867">
    <property type="component" value="Unassembled WGS sequence"/>
</dbReference>
<dbReference type="PANTHER" id="PTHR43537:SF49">
    <property type="entry name" value="TRANSCRIPTIONAL REGULATORY PROTEIN"/>
    <property type="match status" value="1"/>
</dbReference>
<dbReference type="Pfam" id="PF07729">
    <property type="entry name" value="FCD"/>
    <property type="match status" value="1"/>
</dbReference>
<dbReference type="InterPro" id="IPR036390">
    <property type="entry name" value="WH_DNA-bd_sf"/>
</dbReference>
<feature type="domain" description="HTH gntR-type" evidence="4">
    <location>
        <begin position="1"/>
        <end position="62"/>
    </location>
</feature>
<keyword evidence="2 5" id="KW-0238">DNA-binding</keyword>
<dbReference type="GO" id="GO:0003677">
    <property type="term" value="F:DNA binding"/>
    <property type="evidence" value="ECO:0007669"/>
    <property type="project" value="UniProtKB-KW"/>
</dbReference>
<gene>
    <name evidence="5" type="ORF">HDF15_000156</name>
</gene>
<dbReference type="Pfam" id="PF00392">
    <property type="entry name" value="GntR"/>
    <property type="match status" value="1"/>
</dbReference>
<dbReference type="InterPro" id="IPR011711">
    <property type="entry name" value="GntR_C"/>
</dbReference>
<evidence type="ECO:0000256" key="3">
    <source>
        <dbReference type="ARBA" id="ARBA00023163"/>
    </source>
</evidence>
<dbReference type="GO" id="GO:0003700">
    <property type="term" value="F:DNA-binding transcription factor activity"/>
    <property type="evidence" value="ECO:0007669"/>
    <property type="project" value="InterPro"/>
</dbReference>
<dbReference type="Gene3D" id="1.20.120.530">
    <property type="entry name" value="GntR ligand-binding domain-like"/>
    <property type="match status" value="1"/>
</dbReference>
<protein>
    <submittedName>
        <fullName evidence="5">DNA-binding GntR family transcriptional regulator</fullName>
    </submittedName>
</protein>
<dbReference type="PANTHER" id="PTHR43537">
    <property type="entry name" value="TRANSCRIPTIONAL REGULATOR, GNTR FAMILY"/>
    <property type="match status" value="1"/>
</dbReference>
<evidence type="ECO:0000256" key="1">
    <source>
        <dbReference type="ARBA" id="ARBA00023015"/>
    </source>
</evidence>
<accession>A0A7W8E7M6</accession>
<evidence type="ECO:0000313" key="6">
    <source>
        <dbReference type="Proteomes" id="UP000584867"/>
    </source>
</evidence>
<dbReference type="InterPro" id="IPR000524">
    <property type="entry name" value="Tscrpt_reg_HTH_GntR"/>
</dbReference>
<keyword evidence="1" id="KW-0805">Transcription regulation</keyword>
<organism evidence="5 6">
    <name type="scientific">Granulicella mallensis</name>
    <dbReference type="NCBI Taxonomy" id="940614"/>
    <lineage>
        <taxon>Bacteria</taxon>
        <taxon>Pseudomonadati</taxon>
        <taxon>Acidobacteriota</taxon>
        <taxon>Terriglobia</taxon>
        <taxon>Terriglobales</taxon>
        <taxon>Acidobacteriaceae</taxon>
        <taxon>Granulicella</taxon>
    </lineage>
</organism>
<comment type="caution">
    <text evidence="5">The sequence shown here is derived from an EMBL/GenBank/DDBJ whole genome shotgun (WGS) entry which is preliminary data.</text>
</comment>
<dbReference type="PROSITE" id="PS50949">
    <property type="entry name" value="HTH_GNTR"/>
    <property type="match status" value="1"/>
</dbReference>
<reference evidence="5 6" key="1">
    <citation type="submission" date="2020-08" db="EMBL/GenBank/DDBJ databases">
        <title>Genomic Encyclopedia of Type Strains, Phase IV (KMG-V): Genome sequencing to study the core and pangenomes of soil and plant-associated prokaryotes.</title>
        <authorList>
            <person name="Whitman W."/>
        </authorList>
    </citation>
    <scope>NUCLEOTIDE SEQUENCE [LARGE SCALE GENOMIC DNA]</scope>
    <source>
        <strain evidence="5 6">X5P3</strain>
    </source>
</reference>
<sequence>MAERLLSEIVGGVLSPGENISERIWAHKYGVAQASIREAINILERDGFVTKESGRSARVVNLSEEDVFQLYQVRAALEGMAGYLAASSGADVSDLQNIVEAMRIASQAHDSKALTDCDLRFHLELCRLSGNGHLLGYAQKLLRPFFAFVRMRVSVSGQGTSAWGQDVEAHQRIVDLIREGEAELTEHYVKRSMTRFASTARMNWLPHDK</sequence>
<dbReference type="Gene3D" id="1.10.10.10">
    <property type="entry name" value="Winged helix-like DNA-binding domain superfamily/Winged helix DNA-binding domain"/>
    <property type="match status" value="1"/>
</dbReference>
<evidence type="ECO:0000256" key="2">
    <source>
        <dbReference type="ARBA" id="ARBA00023125"/>
    </source>
</evidence>
<evidence type="ECO:0000259" key="4">
    <source>
        <dbReference type="PROSITE" id="PS50949"/>
    </source>
</evidence>
<dbReference type="SMART" id="SM00895">
    <property type="entry name" value="FCD"/>
    <property type="match status" value="1"/>
</dbReference>
<dbReference type="SMART" id="SM00345">
    <property type="entry name" value="HTH_GNTR"/>
    <property type="match status" value="1"/>
</dbReference>
<dbReference type="SUPFAM" id="SSF46785">
    <property type="entry name" value="Winged helix' DNA-binding domain"/>
    <property type="match status" value="1"/>
</dbReference>
<dbReference type="AlphaFoldDB" id="A0A7W8E7M6"/>
<dbReference type="EMBL" id="JACHIO010000001">
    <property type="protein sequence ID" value="MBB5061831.1"/>
    <property type="molecule type" value="Genomic_DNA"/>
</dbReference>
<evidence type="ECO:0000313" key="5">
    <source>
        <dbReference type="EMBL" id="MBB5061831.1"/>
    </source>
</evidence>
<proteinExistence type="predicted"/>
<dbReference type="RefSeq" id="WP_184252371.1">
    <property type="nucleotide sequence ID" value="NZ_JACHIO010000001.1"/>
</dbReference>
<dbReference type="InterPro" id="IPR008920">
    <property type="entry name" value="TF_FadR/GntR_C"/>
</dbReference>
<dbReference type="InterPro" id="IPR036388">
    <property type="entry name" value="WH-like_DNA-bd_sf"/>
</dbReference>